<feature type="region of interest" description="Disordered" evidence="1">
    <location>
        <begin position="54"/>
        <end position="80"/>
    </location>
</feature>
<feature type="compositionally biased region" description="Basic and acidic residues" evidence="1">
    <location>
        <begin position="54"/>
        <end position="66"/>
    </location>
</feature>
<dbReference type="KEGG" id="bvi:Bcep1808_6544"/>
<evidence type="ECO:0000256" key="1">
    <source>
        <dbReference type="SAM" id="MobiDB-lite"/>
    </source>
</evidence>
<gene>
    <name evidence="2" type="ordered locus">Bcep1808_6544</name>
</gene>
<accession>A4JT36</accession>
<dbReference type="Proteomes" id="UP000002287">
    <property type="component" value="Chromosome 3"/>
</dbReference>
<evidence type="ECO:0000313" key="2">
    <source>
        <dbReference type="EMBL" id="ABO59439.1"/>
    </source>
</evidence>
<proteinExistence type="predicted"/>
<dbReference type="EMBL" id="CP000616">
    <property type="protein sequence ID" value="ABO59439.1"/>
    <property type="molecule type" value="Genomic_DNA"/>
</dbReference>
<reference evidence="3" key="1">
    <citation type="submission" date="2007-03" db="EMBL/GenBank/DDBJ databases">
        <title>Complete sequence of chromosome 3 of Burkholderia vietnamiensis G4.</title>
        <authorList>
            <consortium name="US DOE Joint Genome Institute"/>
            <person name="Copeland A."/>
            <person name="Lucas S."/>
            <person name="Lapidus A."/>
            <person name="Barry K."/>
            <person name="Detter J.C."/>
            <person name="Glavina del Rio T."/>
            <person name="Hammon N."/>
            <person name="Israni S."/>
            <person name="Dalin E."/>
            <person name="Tice H."/>
            <person name="Pitluck S."/>
            <person name="Chain P."/>
            <person name="Malfatti S."/>
            <person name="Shin M."/>
            <person name="Vergez L."/>
            <person name="Schmutz J."/>
            <person name="Larimer F."/>
            <person name="Land M."/>
            <person name="Hauser L."/>
            <person name="Kyrpides N."/>
            <person name="Tiedje J."/>
            <person name="Richardson P."/>
        </authorList>
    </citation>
    <scope>NUCLEOTIDE SEQUENCE [LARGE SCALE GENOMIC DNA]</scope>
    <source>
        <strain evidence="3">G4 / LMG 22486</strain>
    </source>
</reference>
<dbReference type="AlphaFoldDB" id="A4JT36"/>
<evidence type="ECO:0000313" key="3">
    <source>
        <dbReference type="Proteomes" id="UP000002287"/>
    </source>
</evidence>
<dbReference type="HOGENOM" id="CLU_2583055_0_0_4"/>
<name>A4JT36_BURVG</name>
<sequence>MANQLVFHAKFNGRSGALLRSALDVTSRTYVPRIWDSEAATTVGTRAVASRLSFERTDAENERKDAEPDESLTQQKDRNS</sequence>
<organism evidence="2 3">
    <name type="scientific">Burkholderia vietnamiensis (strain G4 / LMG 22486)</name>
    <name type="common">Burkholderia cepacia (strain R1808)</name>
    <dbReference type="NCBI Taxonomy" id="269482"/>
    <lineage>
        <taxon>Bacteria</taxon>
        <taxon>Pseudomonadati</taxon>
        <taxon>Pseudomonadota</taxon>
        <taxon>Betaproteobacteria</taxon>
        <taxon>Burkholderiales</taxon>
        <taxon>Burkholderiaceae</taxon>
        <taxon>Burkholderia</taxon>
        <taxon>Burkholderia cepacia complex</taxon>
    </lineage>
</organism>
<protein>
    <submittedName>
        <fullName evidence="2">Uncharacterized protein</fullName>
    </submittedName>
</protein>